<sequence length="128" mass="14163">MLRLDPLNGFKALVIWQQFVLPVAEGEGQKCQEDGVQDADDGQDVGPAYRTVPQAVLIRLLTTHPFHLWRVPAVRKKNKLKQTIVPTISSMEVPTKNMAVLKAGEGMELKSNTLPLQMSSEVSALPMQ</sequence>
<dbReference type="AlphaFoldDB" id="A0A5J5D906"/>
<accession>A0A5J5D906</accession>
<dbReference type="EMBL" id="VOFY01000007">
    <property type="protein sequence ID" value="KAA8591132.1"/>
    <property type="molecule type" value="Genomic_DNA"/>
</dbReference>
<proteinExistence type="predicted"/>
<protein>
    <submittedName>
        <fullName evidence="1">Uncharacterized protein</fullName>
    </submittedName>
</protein>
<keyword evidence="2" id="KW-1185">Reference proteome</keyword>
<comment type="caution">
    <text evidence="1">The sequence shown here is derived from an EMBL/GenBank/DDBJ whole genome shotgun (WGS) entry which is preliminary data.</text>
</comment>
<dbReference type="Proteomes" id="UP000327493">
    <property type="component" value="Chromosome 7"/>
</dbReference>
<evidence type="ECO:0000313" key="1">
    <source>
        <dbReference type="EMBL" id="KAA8591132.1"/>
    </source>
</evidence>
<organism evidence="1 2">
    <name type="scientific">Etheostoma spectabile</name>
    <name type="common">orangethroat darter</name>
    <dbReference type="NCBI Taxonomy" id="54343"/>
    <lineage>
        <taxon>Eukaryota</taxon>
        <taxon>Metazoa</taxon>
        <taxon>Chordata</taxon>
        <taxon>Craniata</taxon>
        <taxon>Vertebrata</taxon>
        <taxon>Euteleostomi</taxon>
        <taxon>Actinopterygii</taxon>
        <taxon>Neopterygii</taxon>
        <taxon>Teleostei</taxon>
        <taxon>Neoteleostei</taxon>
        <taxon>Acanthomorphata</taxon>
        <taxon>Eupercaria</taxon>
        <taxon>Perciformes</taxon>
        <taxon>Percoidei</taxon>
        <taxon>Percidae</taxon>
        <taxon>Etheostomatinae</taxon>
        <taxon>Etheostoma</taxon>
    </lineage>
</organism>
<gene>
    <name evidence="1" type="ORF">FQN60_002075</name>
</gene>
<evidence type="ECO:0000313" key="2">
    <source>
        <dbReference type="Proteomes" id="UP000327493"/>
    </source>
</evidence>
<name>A0A5J5D906_9PERO</name>
<reference evidence="1 2" key="1">
    <citation type="submission" date="2019-08" db="EMBL/GenBank/DDBJ databases">
        <title>A chromosome-level genome assembly, high-density linkage maps, and genome scans reveal the genomic architecture of hybrid incompatibilities underlying speciation via character displacement in darters (Percidae: Etheostominae).</title>
        <authorList>
            <person name="Moran R.L."/>
            <person name="Catchen J.M."/>
            <person name="Fuller R.C."/>
        </authorList>
    </citation>
    <scope>NUCLEOTIDE SEQUENCE [LARGE SCALE GENOMIC DNA]</scope>
    <source>
        <strain evidence="1">EspeVRDwgs_2016</strain>
        <tissue evidence="1">Muscle</tissue>
    </source>
</reference>